<evidence type="ECO:0008006" key="3">
    <source>
        <dbReference type="Google" id="ProtNLM"/>
    </source>
</evidence>
<dbReference type="EMBL" id="JAGINT010000001">
    <property type="protein sequence ID" value="MBP2349285.1"/>
    <property type="molecule type" value="Genomic_DNA"/>
</dbReference>
<keyword evidence="2" id="KW-1185">Reference proteome</keyword>
<dbReference type="Proteomes" id="UP000755585">
    <property type="component" value="Unassembled WGS sequence"/>
</dbReference>
<evidence type="ECO:0000313" key="2">
    <source>
        <dbReference type="Proteomes" id="UP000755585"/>
    </source>
</evidence>
<evidence type="ECO:0000313" key="1">
    <source>
        <dbReference type="EMBL" id="MBP2349285.1"/>
    </source>
</evidence>
<proteinExistence type="predicted"/>
<reference evidence="1 2" key="1">
    <citation type="submission" date="2021-03" db="EMBL/GenBank/DDBJ databases">
        <title>Sequencing the genomes of 1000 actinobacteria strains.</title>
        <authorList>
            <person name="Klenk H.-P."/>
        </authorList>
    </citation>
    <scope>NUCLEOTIDE SEQUENCE [LARGE SCALE GENOMIC DNA]</scope>
    <source>
        <strain evidence="1 2">DSM 18824</strain>
    </source>
</reference>
<name>A0ABS4UCB8_9ACTN</name>
<dbReference type="RefSeq" id="WP_209692478.1">
    <property type="nucleotide sequence ID" value="NZ_BAAAVU010000028.1"/>
</dbReference>
<dbReference type="PROSITE" id="PS51318">
    <property type="entry name" value="TAT"/>
    <property type="match status" value="1"/>
</dbReference>
<comment type="caution">
    <text evidence="1">The sequence shown here is derived from an EMBL/GenBank/DDBJ whole genome shotgun (WGS) entry which is preliminary data.</text>
</comment>
<organism evidence="1 2">
    <name type="scientific">Kribbella aluminosa</name>
    <dbReference type="NCBI Taxonomy" id="416017"/>
    <lineage>
        <taxon>Bacteria</taxon>
        <taxon>Bacillati</taxon>
        <taxon>Actinomycetota</taxon>
        <taxon>Actinomycetes</taxon>
        <taxon>Propionibacteriales</taxon>
        <taxon>Kribbellaceae</taxon>
        <taxon>Kribbella</taxon>
    </lineage>
</organism>
<dbReference type="InterPro" id="IPR017853">
    <property type="entry name" value="GH"/>
</dbReference>
<dbReference type="InterPro" id="IPR006311">
    <property type="entry name" value="TAT_signal"/>
</dbReference>
<accession>A0ABS4UCB8</accession>
<protein>
    <recommendedName>
        <fullName evidence="3">Alpha-L-arabinofuranosidase</fullName>
    </recommendedName>
</protein>
<dbReference type="Gene3D" id="3.20.20.80">
    <property type="entry name" value="Glycosidases"/>
    <property type="match status" value="1"/>
</dbReference>
<gene>
    <name evidence="1" type="ORF">JOF29_000368</name>
</gene>
<dbReference type="SUPFAM" id="SSF51445">
    <property type="entry name" value="(Trans)glycosidases"/>
    <property type="match status" value="1"/>
</dbReference>
<sequence>MTPEAFSRPTLSRRGFLGTALAAGVVLVAEATPVSAFAAAGDVTLTAGGISLLAGPGGRLAIRDAGGVTRSVGSKFQVKDSVTGVQLSTGGTPTLSALPDGTPAIRMDYTFDAGPTLVTGWFSVSTSHARLEWRVTGADTLVPDGFLFSRAIQAPTAPDDYIAVTEWVRDAGGGIPYEDTVGVAHTSTWSGSLHGLFLLDRSRQSWTNATWVHAPGVPDPAGGWTSRADFFFSETRPSATATIGRGRELGLELTTNSDFNLYESPGASMKLTALVANGGAAKPVELELWMRSFDGVLLASTTVTGTVAAAGTWQHTFDLTAPAGGIALAEVVVRSGGDEAFARTSLAVLPAYDYQAGADSMFGIANYPWLQRPSADAVLDLWQRAGITVVRIAYDGGPGLPPSAFDARGIRHNIELQPSLDVTDAAAAAWAADKLAVAAGAGAGYFEVGNELNRPFNTGTAAQAYLDKVMRPMFDRRAVTGDTVKLMNNGLAGMDKPWVENFIAAGGWDLIDAFAYHPGRGNFTPDYVPPGDDWGTGAEGTYWNFYGGLKQLKALMAEHGEKEIWLTEAYAPTKPNSWWHDTYRHAAENVLLTLALAKAEGVRCVCWYQFHDSVLGMPQVADPDNVEYHYGLMNRDLSPKPSLLAYATAARVLDRAVFRGRLTFADPLTFGLWFDTPDGPAVVLWNRADGYLLNTSGSRTDWHFPAPEVWVDPWPTKTPLTVTATSGVQELDAVGQRRTVSVANGKVTLTLDGAPRIYYGLVPHPSGAGTHTLAGCLVKKGHPRKPPHTGTVPEAAYSQ</sequence>